<comment type="caution">
    <text evidence="3">The sequence shown here is derived from an EMBL/GenBank/DDBJ whole genome shotgun (WGS) entry which is preliminary data.</text>
</comment>
<dbReference type="Gene3D" id="3.40.50.150">
    <property type="entry name" value="Vaccinia Virus protein VP39"/>
    <property type="match status" value="1"/>
</dbReference>
<dbReference type="GO" id="GO:0032259">
    <property type="term" value="P:methylation"/>
    <property type="evidence" value="ECO:0007669"/>
    <property type="project" value="UniProtKB-KW"/>
</dbReference>
<evidence type="ECO:0000313" key="3">
    <source>
        <dbReference type="EMBL" id="HJE38334.1"/>
    </source>
</evidence>
<proteinExistence type="predicted"/>
<gene>
    <name evidence="3" type="ORF">K8V47_01015</name>
</gene>
<dbReference type="Pfam" id="PF18096">
    <property type="entry name" value="Thump_like"/>
    <property type="match status" value="1"/>
</dbReference>
<accession>A0A4V1LA57</accession>
<dbReference type="AlphaFoldDB" id="A0A4V1LA57"/>
<dbReference type="CDD" id="cd02440">
    <property type="entry name" value="AdoMet_MTases"/>
    <property type="match status" value="1"/>
</dbReference>
<organism evidence="3 4">
    <name type="scientific">Candidatus Amulumruptor caecigallinarius</name>
    <dbReference type="NCBI Taxonomy" id="2109911"/>
    <lineage>
        <taxon>Bacteria</taxon>
        <taxon>Pseudomonadati</taxon>
        <taxon>Bacteroidota</taxon>
        <taxon>Bacteroidia</taxon>
        <taxon>Bacteroidales</taxon>
        <taxon>Muribaculaceae</taxon>
        <taxon>Candidatus Amulumruptor</taxon>
    </lineage>
</organism>
<sequence length="399" mass="44674">MKLRQLTAGDIAWLEANIYADINALWLKHKGNEDMEFLITQLQCRQKARGKLDCDIADEYFIYPNQLAVEQCSGSSMASLHASMVGSDDRVLDMTMGLGIDAMTIARKCREIVMLDLKQDNVDAAVLNIERLALSNAHALCGDSIQYLRACPDGAFDVIFIDPARRDANGRRLYALADCEPDVTSLLPMASLKAKRMIVKASPMLDIDKLISELAPYHADIIVTGTATECKEVIADIRFDKPCTGDYYISCIIPSKGRIDFLADEERKAVATYHNPTTGMYLFEPSPTLLKAGCFNLLSQRYGLHKIAPATHLYLSEKVLDDLHLGSWWKISEVRAFDKRAIKEIPRLYPSISISTRNFTIDADTLRRKLKVSENPGQLKLWGTTDHLGKKCIIIGERI</sequence>
<evidence type="ECO:0000259" key="1">
    <source>
        <dbReference type="Pfam" id="PF18096"/>
    </source>
</evidence>
<feature type="domain" description="THUMP-like" evidence="1">
    <location>
        <begin position="326"/>
        <end position="397"/>
    </location>
</feature>
<dbReference type="InterPro" id="IPR029063">
    <property type="entry name" value="SAM-dependent_MTases_sf"/>
</dbReference>
<dbReference type="SUPFAM" id="SSF53335">
    <property type="entry name" value="S-adenosyl-L-methionine-dependent methyltransferases"/>
    <property type="match status" value="1"/>
</dbReference>
<dbReference type="InterPro" id="IPR041497">
    <property type="entry name" value="Thump-like"/>
</dbReference>
<keyword evidence="3" id="KW-0808">Transferase</keyword>
<dbReference type="InterPro" id="IPR054168">
    <property type="entry name" value="PG_1098_Fer"/>
</dbReference>
<evidence type="ECO:0000259" key="2">
    <source>
        <dbReference type="Pfam" id="PF22013"/>
    </source>
</evidence>
<name>A0A4V1LA57_9BACT</name>
<dbReference type="EMBL" id="DYXT01000008">
    <property type="protein sequence ID" value="HJE38334.1"/>
    <property type="molecule type" value="Genomic_DNA"/>
</dbReference>
<keyword evidence="3" id="KW-0489">Methyltransferase</keyword>
<protein>
    <submittedName>
        <fullName evidence="3">Class I SAM-dependent methyltransferase</fullName>
    </submittedName>
</protein>
<evidence type="ECO:0000313" key="4">
    <source>
        <dbReference type="Proteomes" id="UP000711407"/>
    </source>
</evidence>
<dbReference type="GO" id="GO:0008168">
    <property type="term" value="F:methyltransferase activity"/>
    <property type="evidence" value="ECO:0007669"/>
    <property type="project" value="UniProtKB-KW"/>
</dbReference>
<feature type="domain" description="PG-1098 ferredoxin-like" evidence="2">
    <location>
        <begin position="281"/>
        <end position="322"/>
    </location>
</feature>
<reference evidence="3" key="1">
    <citation type="journal article" date="2021" name="PeerJ">
        <title>Extensive microbial diversity within the chicken gut microbiome revealed by metagenomics and culture.</title>
        <authorList>
            <person name="Gilroy R."/>
            <person name="Ravi A."/>
            <person name="Getino M."/>
            <person name="Pursley I."/>
            <person name="Horton D.L."/>
            <person name="Alikhan N.F."/>
            <person name="Baker D."/>
            <person name="Gharbi K."/>
            <person name="Hall N."/>
            <person name="Watson M."/>
            <person name="Adriaenssens E.M."/>
            <person name="Foster-Nyarko E."/>
            <person name="Jarju S."/>
            <person name="Secka A."/>
            <person name="Antonio M."/>
            <person name="Oren A."/>
            <person name="Chaudhuri R.R."/>
            <person name="La Ragione R."/>
            <person name="Hildebrand F."/>
            <person name="Pallen M.J."/>
        </authorList>
    </citation>
    <scope>NUCLEOTIDE SEQUENCE</scope>
    <source>
        <strain evidence="3">4100</strain>
    </source>
</reference>
<dbReference type="Proteomes" id="UP000711407">
    <property type="component" value="Unassembled WGS sequence"/>
</dbReference>
<reference evidence="3" key="2">
    <citation type="submission" date="2021-09" db="EMBL/GenBank/DDBJ databases">
        <authorList>
            <person name="Gilroy R."/>
        </authorList>
    </citation>
    <scope>NUCLEOTIDE SEQUENCE</scope>
    <source>
        <strain evidence="3">4100</strain>
    </source>
</reference>
<dbReference type="Pfam" id="PF22013">
    <property type="entry name" value="PG_1098_Fer"/>
    <property type="match status" value="1"/>
</dbReference>